<comment type="caution">
    <text evidence="1">The sequence shown here is derived from an EMBL/GenBank/DDBJ whole genome shotgun (WGS) entry which is preliminary data.</text>
</comment>
<protein>
    <submittedName>
        <fullName evidence="1">14063_t:CDS:1</fullName>
    </submittedName>
</protein>
<dbReference type="Proteomes" id="UP000789366">
    <property type="component" value="Unassembled WGS sequence"/>
</dbReference>
<accession>A0ACA9LC30</accession>
<proteinExistence type="predicted"/>
<name>A0ACA9LC30_9GLOM</name>
<sequence>MQLETKIGSIIRPRRKTMNLGKNLGPPKRIKINEELIQKEKDALNIIPESDSSQNSDSKEPPLPQKTDDNENIQLKKISISCEVKSDNIKQHSSEDVIQEIKVQNAAEVQNQEISKKESAPSPIFNECLSQPSESKLLNATPTPNMNANKDTVLLNGKTYTRTKYIGRGGSSKVYKVIDSDSQVFALKKVSTKKADEQAIKGYLNEVELLTKLAGRDRIIKLYDHEINLEEGYILMVE</sequence>
<dbReference type="EMBL" id="CAJVPW010003297">
    <property type="protein sequence ID" value="CAG8522132.1"/>
    <property type="molecule type" value="Genomic_DNA"/>
</dbReference>
<evidence type="ECO:0000313" key="2">
    <source>
        <dbReference type="Proteomes" id="UP000789366"/>
    </source>
</evidence>
<keyword evidence="2" id="KW-1185">Reference proteome</keyword>
<organism evidence="1 2">
    <name type="scientific">Cetraspora pellucida</name>
    <dbReference type="NCBI Taxonomy" id="1433469"/>
    <lineage>
        <taxon>Eukaryota</taxon>
        <taxon>Fungi</taxon>
        <taxon>Fungi incertae sedis</taxon>
        <taxon>Mucoromycota</taxon>
        <taxon>Glomeromycotina</taxon>
        <taxon>Glomeromycetes</taxon>
        <taxon>Diversisporales</taxon>
        <taxon>Gigasporaceae</taxon>
        <taxon>Cetraspora</taxon>
    </lineage>
</organism>
<reference evidence="1" key="1">
    <citation type="submission" date="2021-06" db="EMBL/GenBank/DDBJ databases">
        <authorList>
            <person name="Kallberg Y."/>
            <person name="Tangrot J."/>
            <person name="Rosling A."/>
        </authorList>
    </citation>
    <scope>NUCLEOTIDE SEQUENCE</scope>
    <source>
        <strain evidence="1">28 12/20/2015</strain>
    </source>
</reference>
<evidence type="ECO:0000313" key="1">
    <source>
        <dbReference type="EMBL" id="CAG8522132.1"/>
    </source>
</evidence>
<gene>
    <name evidence="1" type="ORF">SPELUC_LOCUS3983</name>
</gene>